<accession>Q7UF06</accession>
<keyword evidence="3 6" id="KW-0812">Transmembrane</keyword>
<keyword evidence="4 6" id="KW-1133">Transmembrane helix</keyword>
<feature type="transmembrane region" description="Helical" evidence="6">
    <location>
        <begin position="337"/>
        <end position="359"/>
    </location>
</feature>
<dbReference type="OrthoDB" id="290078at2"/>
<dbReference type="AlphaFoldDB" id="Q7UF06"/>
<evidence type="ECO:0000256" key="2">
    <source>
        <dbReference type="ARBA" id="ARBA00022475"/>
    </source>
</evidence>
<feature type="transmembrane region" description="Helical" evidence="6">
    <location>
        <begin position="183"/>
        <end position="204"/>
    </location>
</feature>
<protein>
    <submittedName>
        <fullName evidence="7">Probable polysaccharide biosynthesis related protein</fullName>
    </submittedName>
</protein>
<feature type="transmembrane region" description="Helical" evidence="6">
    <location>
        <begin position="92"/>
        <end position="115"/>
    </location>
</feature>
<evidence type="ECO:0000256" key="1">
    <source>
        <dbReference type="ARBA" id="ARBA00004651"/>
    </source>
</evidence>
<proteinExistence type="predicted"/>
<reference evidence="7 8" key="1">
    <citation type="journal article" date="2003" name="Proc. Natl. Acad. Sci. U.S.A.">
        <title>Complete genome sequence of the marine planctomycete Pirellula sp. strain 1.</title>
        <authorList>
            <person name="Gloeckner F.O."/>
            <person name="Kube M."/>
            <person name="Bauer M."/>
            <person name="Teeling H."/>
            <person name="Lombardot T."/>
            <person name="Ludwig W."/>
            <person name="Gade D."/>
            <person name="Beck A."/>
            <person name="Borzym K."/>
            <person name="Heitmann K."/>
            <person name="Rabus R."/>
            <person name="Schlesner H."/>
            <person name="Amann R."/>
            <person name="Reinhardt R."/>
        </authorList>
    </citation>
    <scope>NUCLEOTIDE SEQUENCE [LARGE SCALE GENOMIC DNA]</scope>
    <source>
        <strain evidence="8">DSM 10527 / NCIMB 13988 / SH1</strain>
    </source>
</reference>
<dbReference type="InParanoid" id="Q7UF06"/>
<evidence type="ECO:0000313" key="7">
    <source>
        <dbReference type="EMBL" id="CAD78877.1"/>
    </source>
</evidence>
<feature type="transmembrane region" description="Helical" evidence="6">
    <location>
        <begin position="121"/>
        <end position="143"/>
    </location>
</feature>
<evidence type="ECO:0000256" key="5">
    <source>
        <dbReference type="ARBA" id="ARBA00023136"/>
    </source>
</evidence>
<keyword evidence="5 6" id="KW-0472">Membrane</keyword>
<feature type="transmembrane region" description="Helical" evidence="6">
    <location>
        <begin position="396"/>
        <end position="414"/>
    </location>
</feature>
<evidence type="ECO:0000256" key="4">
    <source>
        <dbReference type="ARBA" id="ARBA00022989"/>
    </source>
</evidence>
<dbReference type="InterPro" id="IPR002797">
    <property type="entry name" value="Polysacc_synth"/>
</dbReference>
<dbReference type="RefSeq" id="WP_011122761.1">
    <property type="nucleotide sequence ID" value="NC_005027.1"/>
</dbReference>
<feature type="transmembrane region" description="Helical" evidence="6">
    <location>
        <begin position="155"/>
        <end position="177"/>
    </location>
</feature>
<dbReference type="STRING" id="243090.RB10428"/>
<feature type="transmembrane region" description="Helical" evidence="6">
    <location>
        <begin position="265"/>
        <end position="284"/>
    </location>
</feature>
<feature type="transmembrane region" description="Helical" evidence="6">
    <location>
        <begin position="371"/>
        <end position="390"/>
    </location>
</feature>
<organism evidence="7 8">
    <name type="scientific">Rhodopirellula baltica (strain DSM 10527 / NCIMB 13988 / SH1)</name>
    <dbReference type="NCBI Taxonomy" id="243090"/>
    <lineage>
        <taxon>Bacteria</taxon>
        <taxon>Pseudomonadati</taxon>
        <taxon>Planctomycetota</taxon>
        <taxon>Planctomycetia</taxon>
        <taxon>Pirellulales</taxon>
        <taxon>Pirellulaceae</taxon>
        <taxon>Rhodopirellula</taxon>
    </lineage>
</organism>
<comment type="subcellular location">
    <subcellularLocation>
        <location evidence="1">Cell membrane</location>
        <topology evidence="1">Multi-pass membrane protein</topology>
    </subcellularLocation>
</comment>
<feature type="transmembrane region" description="Helical" evidence="6">
    <location>
        <begin position="225"/>
        <end position="245"/>
    </location>
</feature>
<dbReference type="EnsemblBacteria" id="CAD78877">
    <property type="protein sequence ID" value="CAD78877"/>
    <property type="gene ID" value="RB10428"/>
</dbReference>
<dbReference type="Pfam" id="PF01943">
    <property type="entry name" value="Polysacc_synt"/>
    <property type="match status" value="1"/>
</dbReference>
<dbReference type="PANTHER" id="PTHR30250:SF11">
    <property type="entry name" value="O-ANTIGEN TRANSPORTER-RELATED"/>
    <property type="match status" value="1"/>
</dbReference>
<sequence>MPRAKGVSHQVLIALLVRGFGAGASFALSLVVARVLNTTEAGLFFIAFTIVSAGSRVASMGMPTAILKVVGANEHSDWGLINNVIGVAHRRIAAIGFLVVCVASWLSASIANYIFGKPMLATLLPITSLCVFLLALLQVLASAIQGRHRAGISSFVLNSVFPLVIIIGTGILVALGLSIDARSLVLLLVSGLLVALAIASIVWWRDSRSRWTPFAKPDVSFNRSVIYLSPIVIMDIVVQWSGYFLGSAMLSSTDMAIFSTAQRTAMLGSLLLIGVNLVVAPKFSAAFTKSDMRQIKQLSRQSNRLMLIAATPFVALILAFPSMWMGFFGAEYERGSALLQILTLGQFINLLTGSVGYLLMMTNHERDYRNIVLLTGPFAIGLAFVLTNFFGVVGAAIATAVAVATQNLLAVYMVKKRLGFNTLSFFSP</sequence>
<dbReference type="EMBL" id="BX294151">
    <property type="protein sequence ID" value="CAD78877.1"/>
    <property type="molecule type" value="Genomic_DNA"/>
</dbReference>
<gene>
    <name evidence="7" type="ordered locus">RB10428</name>
</gene>
<dbReference type="PANTHER" id="PTHR30250">
    <property type="entry name" value="PST FAMILY PREDICTED COLANIC ACID TRANSPORTER"/>
    <property type="match status" value="1"/>
</dbReference>
<evidence type="ECO:0000256" key="6">
    <source>
        <dbReference type="SAM" id="Phobius"/>
    </source>
</evidence>
<dbReference type="GO" id="GO:0005886">
    <property type="term" value="C:plasma membrane"/>
    <property type="evidence" value="ECO:0000318"/>
    <property type="project" value="GO_Central"/>
</dbReference>
<dbReference type="HOGENOM" id="CLU_022017_5_3_0"/>
<dbReference type="InterPro" id="IPR050833">
    <property type="entry name" value="Poly_Biosynth_Transport"/>
</dbReference>
<keyword evidence="8" id="KW-1185">Reference proteome</keyword>
<dbReference type="PATRIC" id="fig|243090.15.peg.5042"/>
<evidence type="ECO:0000256" key="3">
    <source>
        <dbReference type="ARBA" id="ARBA00022692"/>
    </source>
</evidence>
<dbReference type="KEGG" id="rba:RB10428"/>
<feature type="transmembrane region" description="Helical" evidence="6">
    <location>
        <begin position="305"/>
        <end position="325"/>
    </location>
</feature>
<keyword evidence="2" id="KW-1003">Cell membrane</keyword>
<evidence type="ECO:0000313" key="8">
    <source>
        <dbReference type="Proteomes" id="UP000001025"/>
    </source>
</evidence>
<dbReference type="eggNOG" id="COG2244">
    <property type="taxonomic scope" value="Bacteria"/>
</dbReference>
<feature type="transmembrane region" description="Helical" evidence="6">
    <location>
        <begin position="12"/>
        <end position="35"/>
    </location>
</feature>
<name>Q7UF06_RHOBA</name>
<dbReference type="Proteomes" id="UP000001025">
    <property type="component" value="Chromosome"/>
</dbReference>